<feature type="compositionally biased region" description="Polar residues" evidence="1">
    <location>
        <begin position="35"/>
        <end position="44"/>
    </location>
</feature>
<dbReference type="EMBL" id="GGEC01042394">
    <property type="protein sequence ID" value="MBX22878.1"/>
    <property type="molecule type" value="Transcribed_RNA"/>
</dbReference>
<accession>A0A2P2LY37</accession>
<feature type="compositionally biased region" description="Polar residues" evidence="1">
    <location>
        <begin position="15"/>
        <end position="27"/>
    </location>
</feature>
<protein>
    <submittedName>
        <fullName evidence="2">Uncharacterized protein</fullName>
    </submittedName>
</protein>
<evidence type="ECO:0000256" key="1">
    <source>
        <dbReference type="SAM" id="MobiDB-lite"/>
    </source>
</evidence>
<organism evidence="2">
    <name type="scientific">Rhizophora mucronata</name>
    <name type="common">Asiatic mangrove</name>
    <dbReference type="NCBI Taxonomy" id="61149"/>
    <lineage>
        <taxon>Eukaryota</taxon>
        <taxon>Viridiplantae</taxon>
        <taxon>Streptophyta</taxon>
        <taxon>Embryophyta</taxon>
        <taxon>Tracheophyta</taxon>
        <taxon>Spermatophyta</taxon>
        <taxon>Magnoliopsida</taxon>
        <taxon>eudicotyledons</taxon>
        <taxon>Gunneridae</taxon>
        <taxon>Pentapetalae</taxon>
        <taxon>rosids</taxon>
        <taxon>fabids</taxon>
        <taxon>Malpighiales</taxon>
        <taxon>Rhizophoraceae</taxon>
        <taxon>Rhizophora</taxon>
    </lineage>
</organism>
<sequence>MGKEIGPGTDPHTPVTPTQASTIQTTFGKPMKLKNNLNPTPDPY</sequence>
<dbReference type="AlphaFoldDB" id="A0A2P2LY37"/>
<reference evidence="2" key="1">
    <citation type="submission" date="2018-02" db="EMBL/GenBank/DDBJ databases">
        <title>Rhizophora mucronata_Transcriptome.</title>
        <authorList>
            <person name="Meera S.P."/>
            <person name="Sreeshan A."/>
            <person name="Augustine A."/>
        </authorList>
    </citation>
    <scope>NUCLEOTIDE SEQUENCE</scope>
    <source>
        <tissue evidence="2">Leaf</tissue>
    </source>
</reference>
<name>A0A2P2LY37_RHIMU</name>
<feature type="region of interest" description="Disordered" evidence="1">
    <location>
        <begin position="1"/>
        <end position="44"/>
    </location>
</feature>
<proteinExistence type="predicted"/>
<evidence type="ECO:0000313" key="2">
    <source>
        <dbReference type="EMBL" id="MBX22878.1"/>
    </source>
</evidence>